<sequence length="52" mass="5869">MAQSTQKPLRCDWSQLIYLSCITTAMSNAKQAPFPETARPITYNSMKHASHL</sequence>
<dbReference type="AlphaFoldDB" id="A0A5N6KZH3"/>
<comment type="caution">
    <text evidence="1">The sequence shown here is derived from an EMBL/GenBank/DDBJ whole genome shotgun (WGS) entry which is preliminary data.</text>
</comment>
<dbReference type="Proteomes" id="UP000327013">
    <property type="component" value="Unassembled WGS sequence"/>
</dbReference>
<reference evidence="1 2" key="1">
    <citation type="submission" date="2019-06" db="EMBL/GenBank/DDBJ databases">
        <title>A chromosomal-level reference genome of Carpinus fangiana (Coryloideae, Betulaceae).</title>
        <authorList>
            <person name="Yang X."/>
            <person name="Wang Z."/>
            <person name="Zhang L."/>
            <person name="Hao G."/>
            <person name="Liu J."/>
            <person name="Yang Y."/>
        </authorList>
    </citation>
    <scope>NUCLEOTIDE SEQUENCE [LARGE SCALE GENOMIC DNA]</scope>
    <source>
        <strain evidence="1">Cfa_2016G</strain>
        <tissue evidence="1">Leaf</tissue>
    </source>
</reference>
<dbReference type="EMBL" id="VIBQ01000031">
    <property type="protein sequence ID" value="KAB8416323.1"/>
    <property type="molecule type" value="Genomic_DNA"/>
</dbReference>
<gene>
    <name evidence="1" type="ORF">FH972_024843</name>
</gene>
<proteinExistence type="predicted"/>
<protein>
    <submittedName>
        <fullName evidence="1">Uncharacterized protein</fullName>
    </submittedName>
</protein>
<name>A0A5N6KZH3_9ROSI</name>
<accession>A0A5N6KZH3</accession>
<organism evidence="1 2">
    <name type="scientific">Carpinus fangiana</name>
    <dbReference type="NCBI Taxonomy" id="176857"/>
    <lineage>
        <taxon>Eukaryota</taxon>
        <taxon>Viridiplantae</taxon>
        <taxon>Streptophyta</taxon>
        <taxon>Embryophyta</taxon>
        <taxon>Tracheophyta</taxon>
        <taxon>Spermatophyta</taxon>
        <taxon>Magnoliopsida</taxon>
        <taxon>eudicotyledons</taxon>
        <taxon>Gunneridae</taxon>
        <taxon>Pentapetalae</taxon>
        <taxon>rosids</taxon>
        <taxon>fabids</taxon>
        <taxon>Fagales</taxon>
        <taxon>Betulaceae</taxon>
        <taxon>Carpinus</taxon>
    </lineage>
</organism>
<evidence type="ECO:0000313" key="1">
    <source>
        <dbReference type="EMBL" id="KAB8416323.1"/>
    </source>
</evidence>
<keyword evidence="2" id="KW-1185">Reference proteome</keyword>
<evidence type="ECO:0000313" key="2">
    <source>
        <dbReference type="Proteomes" id="UP000327013"/>
    </source>
</evidence>